<dbReference type="Gene3D" id="2.10.50.30">
    <property type="entry name" value="GPCR, family 3, nine cysteines domain"/>
    <property type="match status" value="1"/>
</dbReference>
<evidence type="ECO:0000256" key="4">
    <source>
        <dbReference type="ARBA" id="ARBA00022729"/>
    </source>
</evidence>
<feature type="transmembrane region" description="Helical" evidence="11">
    <location>
        <begin position="447"/>
        <end position="471"/>
    </location>
</feature>
<dbReference type="InterPro" id="IPR038550">
    <property type="entry name" value="GPCR_3_9-Cys_sf"/>
</dbReference>
<evidence type="ECO:0000256" key="11">
    <source>
        <dbReference type="SAM" id="Phobius"/>
    </source>
</evidence>
<keyword evidence="8" id="KW-0675">Receptor</keyword>
<dbReference type="PRINTS" id="PR00248">
    <property type="entry name" value="GPCRMGR"/>
</dbReference>
<dbReference type="Pfam" id="PF01094">
    <property type="entry name" value="ANF_receptor"/>
    <property type="match status" value="1"/>
</dbReference>
<dbReference type="InterPro" id="IPR017978">
    <property type="entry name" value="GPCR_3_C"/>
</dbReference>
<dbReference type="InterPro" id="IPR028082">
    <property type="entry name" value="Peripla_BP_I"/>
</dbReference>
<dbReference type="Gene3D" id="3.40.50.2300">
    <property type="match status" value="4"/>
</dbReference>
<feature type="transmembrane region" description="Helical" evidence="11">
    <location>
        <begin position="373"/>
        <end position="396"/>
    </location>
</feature>
<keyword evidence="4" id="KW-0732">Signal</keyword>
<dbReference type="InterPro" id="IPR011500">
    <property type="entry name" value="GPCR_3_9-Cys_dom"/>
</dbReference>
<keyword evidence="3 11" id="KW-0812">Transmembrane</keyword>
<keyword evidence="6" id="KW-0297">G-protein coupled receptor</keyword>
<dbReference type="Proteomes" id="UP000694559">
    <property type="component" value="Unplaced"/>
</dbReference>
<reference evidence="13" key="2">
    <citation type="submission" date="2025-09" db="UniProtKB">
        <authorList>
            <consortium name="Ensembl"/>
        </authorList>
    </citation>
    <scope>IDENTIFICATION</scope>
</reference>
<dbReference type="InterPro" id="IPR000068">
    <property type="entry name" value="GPCR_3_Ca_sens_rcpt-rel"/>
</dbReference>
<evidence type="ECO:0000256" key="7">
    <source>
        <dbReference type="ARBA" id="ARBA00023136"/>
    </source>
</evidence>
<evidence type="ECO:0000256" key="5">
    <source>
        <dbReference type="ARBA" id="ARBA00022989"/>
    </source>
</evidence>
<sequence>MIPSETNQYMGLIQLLLFFQWKWIGIISPDDDKGEKFVQAVLPMLSQYAIYSQAVACLKWLLYFYGSLESPTQLTIGKVWFMTAQWDFSSETFHRYFDIHVFHGSLSLASRSKEVLGFTEFLRSLHPIWSKEDGFIKIFWEQAFNCLFSNSHEGKESINSCTGEENLESLPGTLFEMTMTSQSYSIYNAVHAIVHALHKMFLSSTQIKSYLLSGLGPPKLLHWQLHHFLRTISFNNSAGDTISFDENRELVAGFDVINWITFPNKSFLRMKVGYLDTQALSGHQLSIYEEAITWHSSFNQILPVALCNEKCHPGYRRKKKEGEPFCCYNCVPCPDGKISDQKDMNNCFQCPEDQFPHENKNQCIVKRLHFLSFLHPLGISLTFLALFFVLLTILILGVFIKNQNTPIVKANNRDLTYCLLISLLLCFLCSLLFIGQPQIVTCYLRQITFGIIFTVAVSCILAKTITVVLAFMATKPGSRIRKWIGRRLTIIILFNCSFIQSCICGVWLCTAPPFPEVDMYSLRGEIIVQCNEGSLGMFYYVLGYLGFLAIVSFTVAFLARKLPDTFNEAKFITFSMLVFCSVWLSFIPTYQSTNGEYMVAVEIFSILASGAGLLSCIFFPKCYIIILKPELNIKEQLIKRNI</sequence>
<keyword evidence="10" id="KW-0807">Transducer</keyword>
<dbReference type="PANTHER" id="PTHR24061:SF599">
    <property type="entry name" value="G-PROTEIN COUPLED RECEPTORS FAMILY 3 PROFILE DOMAIN-CONTAINING PROTEIN"/>
    <property type="match status" value="1"/>
</dbReference>
<feature type="transmembrane region" description="Helical" evidence="11">
    <location>
        <begin position="571"/>
        <end position="591"/>
    </location>
</feature>
<feature type="transmembrane region" description="Helical" evidence="11">
    <location>
        <begin position="417"/>
        <end position="435"/>
    </location>
</feature>
<evidence type="ECO:0000313" key="14">
    <source>
        <dbReference type="Proteomes" id="UP000694559"/>
    </source>
</evidence>
<dbReference type="InterPro" id="IPR004073">
    <property type="entry name" value="GPCR_3_vmron_rcpt_2"/>
</dbReference>
<feature type="transmembrane region" description="Helical" evidence="11">
    <location>
        <begin position="492"/>
        <end position="514"/>
    </location>
</feature>
<dbReference type="CDD" id="cd15283">
    <property type="entry name" value="7tmC_V2R_pheromone"/>
    <property type="match status" value="1"/>
</dbReference>
<evidence type="ECO:0000259" key="12">
    <source>
        <dbReference type="PROSITE" id="PS50259"/>
    </source>
</evidence>
<name>A0A8C6XKR0_NAJNA</name>
<dbReference type="OMA" id="SETNQYM"/>
<feature type="transmembrane region" description="Helical" evidence="11">
    <location>
        <begin position="597"/>
        <end position="619"/>
    </location>
</feature>
<dbReference type="InterPro" id="IPR001828">
    <property type="entry name" value="ANF_lig-bd_rcpt"/>
</dbReference>
<dbReference type="Ensembl" id="ENSNNAT00000016401.1">
    <property type="protein sequence ID" value="ENSNNAP00000015637.1"/>
    <property type="gene ID" value="ENSNNAG00000010536.1"/>
</dbReference>
<evidence type="ECO:0000256" key="6">
    <source>
        <dbReference type="ARBA" id="ARBA00023040"/>
    </source>
</evidence>
<keyword evidence="5 11" id="KW-1133">Transmembrane helix</keyword>
<dbReference type="Pfam" id="PF07562">
    <property type="entry name" value="NCD3G"/>
    <property type="match status" value="1"/>
</dbReference>
<dbReference type="GO" id="GO:0005886">
    <property type="term" value="C:plasma membrane"/>
    <property type="evidence" value="ECO:0007669"/>
    <property type="project" value="UniProtKB-SubCell"/>
</dbReference>
<comment type="subcellular location">
    <subcellularLocation>
        <location evidence="1">Cell membrane</location>
        <topology evidence="1">Multi-pass membrane protein</topology>
    </subcellularLocation>
</comment>
<organism evidence="13 14">
    <name type="scientific">Naja naja</name>
    <name type="common">Indian cobra</name>
    <dbReference type="NCBI Taxonomy" id="35670"/>
    <lineage>
        <taxon>Eukaryota</taxon>
        <taxon>Metazoa</taxon>
        <taxon>Chordata</taxon>
        <taxon>Craniata</taxon>
        <taxon>Vertebrata</taxon>
        <taxon>Euteleostomi</taxon>
        <taxon>Lepidosauria</taxon>
        <taxon>Squamata</taxon>
        <taxon>Bifurcata</taxon>
        <taxon>Unidentata</taxon>
        <taxon>Episquamata</taxon>
        <taxon>Toxicofera</taxon>
        <taxon>Serpentes</taxon>
        <taxon>Colubroidea</taxon>
        <taxon>Elapidae</taxon>
        <taxon>Elapinae</taxon>
        <taxon>Naja</taxon>
    </lineage>
</organism>
<dbReference type="PROSITE" id="PS50259">
    <property type="entry name" value="G_PROTEIN_RECEP_F3_4"/>
    <property type="match status" value="1"/>
</dbReference>
<keyword evidence="2" id="KW-1003">Cell membrane</keyword>
<dbReference type="InterPro" id="IPR000337">
    <property type="entry name" value="GPCR_3"/>
</dbReference>
<evidence type="ECO:0000256" key="9">
    <source>
        <dbReference type="ARBA" id="ARBA00023180"/>
    </source>
</evidence>
<reference evidence="13" key="1">
    <citation type="submission" date="2025-08" db="UniProtKB">
        <authorList>
            <consortium name="Ensembl"/>
        </authorList>
    </citation>
    <scope>IDENTIFICATION</scope>
</reference>
<keyword evidence="14" id="KW-1185">Reference proteome</keyword>
<accession>A0A8C6XKR0</accession>
<feature type="domain" description="G-protein coupled receptors family 3 profile" evidence="12">
    <location>
        <begin position="377"/>
        <end position="641"/>
    </location>
</feature>
<dbReference type="InterPro" id="IPR017979">
    <property type="entry name" value="GPCR_3_CS"/>
</dbReference>
<dbReference type="PRINTS" id="PR01535">
    <property type="entry name" value="VOMERONASL2R"/>
</dbReference>
<evidence type="ECO:0000256" key="1">
    <source>
        <dbReference type="ARBA" id="ARBA00004651"/>
    </source>
</evidence>
<evidence type="ECO:0000256" key="8">
    <source>
        <dbReference type="ARBA" id="ARBA00023170"/>
    </source>
</evidence>
<dbReference type="AlphaFoldDB" id="A0A8C6XKR0"/>
<dbReference type="PANTHER" id="PTHR24061">
    <property type="entry name" value="CALCIUM-SENSING RECEPTOR-RELATED"/>
    <property type="match status" value="1"/>
</dbReference>
<dbReference type="SUPFAM" id="SSF53822">
    <property type="entry name" value="Periplasmic binding protein-like I"/>
    <property type="match status" value="1"/>
</dbReference>
<keyword evidence="7 11" id="KW-0472">Membrane</keyword>
<dbReference type="Pfam" id="PF00003">
    <property type="entry name" value="7tm_3"/>
    <property type="match status" value="1"/>
</dbReference>
<keyword evidence="9" id="KW-0325">Glycoprotein</keyword>
<evidence type="ECO:0000256" key="10">
    <source>
        <dbReference type="ARBA" id="ARBA00023224"/>
    </source>
</evidence>
<evidence type="ECO:0000256" key="2">
    <source>
        <dbReference type="ARBA" id="ARBA00022475"/>
    </source>
</evidence>
<evidence type="ECO:0000256" key="3">
    <source>
        <dbReference type="ARBA" id="ARBA00022692"/>
    </source>
</evidence>
<dbReference type="GeneTree" id="ENSGT00950000182788"/>
<protein>
    <recommendedName>
        <fullName evidence="12">G-protein coupled receptors family 3 profile domain-containing protein</fullName>
    </recommendedName>
</protein>
<proteinExistence type="predicted"/>
<dbReference type="GO" id="GO:0004930">
    <property type="term" value="F:G protein-coupled receptor activity"/>
    <property type="evidence" value="ECO:0007669"/>
    <property type="project" value="UniProtKB-KW"/>
</dbReference>
<evidence type="ECO:0000313" key="13">
    <source>
        <dbReference type="Ensembl" id="ENSNNAP00000015637.1"/>
    </source>
</evidence>
<feature type="transmembrane region" description="Helical" evidence="11">
    <location>
        <begin position="537"/>
        <end position="559"/>
    </location>
</feature>
<dbReference type="OrthoDB" id="5984008at2759"/>
<dbReference type="PROSITE" id="PS00981">
    <property type="entry name" value="G_PROTEIN_RECEP_F3_3"/>
    <property type="match status" value="1"/>
</dbReference>
<dbReference type="FunFam" id="2.10.50.30:FF:000003">
    <property type="entry name" value="Vomeronasal 2, receptor 120"/>
    <property type="match status" value="1"/>
</dbReference>